<dbReference type="InterPro" id="IPR036388">
    <property type="entry name" value="WH-like_DNA-bd_sf"/>
</dbReference>
<dbReference type="InterPro" id="IPR038157">
    <property type="entry name" value="FeoA_core_dom"/>
</dbReference>
<evidence type="ECO:0000256" key="5">
    <source>
        <dbReference type="ARBA" id="ARBA00023163"/>
    </source>
</evidence>
<comment type="caution">
    <text evidence="8">The sequence shown here is derived from an EMBL/GenBank/DDBJ whole genome shotgun (WGS) entry which is preliminary data.</text>
</comment>
<evidence type="ECO:0000313" key="9">
    <source>
        <dbReference type="Proteomes" id="UP000634668"/>
    </source>
</evidence>
<dbReference type="PANTHER" id="PTHR33238">
    <property type="entry name" value="IRON (METAL) DEPENDENT REPRESSOR, DTXR FAMILY"/>
    <property type="match status" value="1"/>
</dbReference>
<dbReference type="Gene3D" id="1.10.60.10">
    <property type="entry name" value="Iron dependent repressor, metal binding and dimerisation domain"/>
    <property type="match status" value="1"/>
</dbReference>
<keyword evidence="4" id="KW-0238">DNA-binding</keyword>
<dbReference type="SUPFAM" id="SSF46785">
    <property type="entry name" value="Winged helix' DNA-binding domain"/>
    <property type="match status" value="1"/>
</dbReference>
<keyword evidence="9" id="KW-1185">Reference proteome</keyword>
<dbReference type="PANTHER" id="PTHR33238:SF7">
    <property type="entry name" value="IRON-DEPENDENT TRANSCRIPTIONAL REGULATOR"/>
    <property type="match status" value="1"/>
</dbReference>
<dbReference type="Pfam" id="PF04023">
    <property type="entry name" value="FeoA"/>
    <property type="match status" value="1"/>
</dbReference>
<gene>
    <name evidence="8" type="primary">sirR</name>
    <name evidence="8" type="ORF">GCM10007383_33220</name>
</gene>
<sequence length="219" mass="25136">MPSQATENYLKALYYLYSKNPEISLTELGQRLEVSKPTVNEMIKRLEKQGWVTYERYKPISLTEEGKKAAALVIRKHRLSEMFLSEIMGFGWEEVHQIAEQIEHLKSDIFFDRMNEMLGFPTSDPHGSPIPDREGNFIVNNYKILSQIAEGKTVELKALRSSDKEFLMYLNKKEIRLGSVITVNNIEKFDKSMTVSYGKQTNVILSQPVAAKLLVDLIS</sequence>
<evidence type="ECO:0000256" key="1">
    <source>
        <dbReference type="ARBA" id="ARBA00007871"/>
    </source>
</evidence>
<comment type="function">
    <text evidence="6">In the presence of manganese, represses expression of mntH and mntS. Up-regulates expression of mntP.</text>
</comment>
<dbReference type="InterPro" id="IPR007167">
    <property type="entry name" value="Fe-transptr_FeoA-like"/>
</dbReference>
<evidence type="ECO:0000256" key="6">
    <source>
        <dbReference type="ARBA" id="ARBA00025185"/>
    </source>
</evidence>
<organism evidence="8 9">
    <name type="scientific">Arenibacter certesii</name>
    <dbReference type="NCBI Taxonomy" id="228955"/>
    <lineage>
        <taxon>Bacteria</taxon>
        <taxon>Pseudomonadati</taxon>
        <taxon>Bacteroidota</taxon>
        <taxon>Flavobacteriia</taxon>
        <taxon>Flavobacteriales</taxon>
        <taxon>Flavobacteriaceae</taxon>
        <taxon>Arenibacter</taxon>
    </lineage>
</organism>
<dbReference type="SMART" id="SM00347">
    <property type="entry name" value="HTH_MARR"/>
    <property type="match status" value="1"/>
</dbReference>
<dbReference type="Gene3D" id="1.10.10.10">
    <property type="entry name" value="Winged helix-like DNA-binding domain superfamily/Winged helix DNA-binding domain"/>
    <property type="match status" value="1"/>
</dbReference>
<dbReference type="InterPro" id="IPR022689">
    <property type="entry name" value="Iron_dep_repressor"/>
</dbReference>
<evidence type="ECO:0000313" key="8">
    <source>
        <dbReference type="EMBL" id="GGW46263.1"/>
    </source>
</evidence>
<reference evidence="8" key="1">
    <citation type="journal article" date="2014" name="Int. J. Syst. Evol. Microbiol.">
        <title>Complete genome sequence of Corynebacterium casei LMG S-19264T (=DSM 44701T), isolated from a smear-ripened cheese.</title>
        <authorList>
            <consortium name="US DOE Joint Genome Institute (JGI-PGF)"/>
            <person name="Walter F."/>
            <person name="Albersmeier A."/>
            <person name="Kalinowski J."/>
            <person name="Ruckert C."/>
        </authorList>
    </citation>
    <scope>NUCLEOTIDE SEQUENCE</scope>
    <source>
        <strain evidence="8">KCTC 12113</strain>
    </source>
</reference>
<keyword evidence="3" id="KW-0805">Transcription regulation</keyword>
<dbReference type="GO" id="GO:0003700">
    <property type="term" value="F:DNA-binding transcription factor activity"/>
    <property type="evidence" value="ECO:0007669"/>
    <property type="project" value="InterPro"/>
</dbReference>
<proteinExistence type="inferred from homology"/>
<dbReference type="InterPro" id="IPR001367">
    <property type="entry name" value="Fe_dep_repressor"/>
</dbReference>
<dbReference type="InterPro" id="IPR000835">
    <property type="entry name" value="HTH_MarR-typ"/>
</dbReference>
<dbReference type="Proteomes" id="UP000634668">
    <property type="component" value="Unassembled WGS sequence"/>
</dbReference>
<reference evidence="8" key="2">
    <citation type="submission" date="2020-09" db="EMBL/GenBank/DDBJ databases">
        <authorList>
            <person name="Sun Q."/>
            <person name="Kim S."/>
        </authorList>
    </citation>
    <scope>NUCLEOTIDE SEQUENCE</scope>
    <source>
        <strain evidence="8">KCTC 12113</strain>
    </source>
</reference>
<dbReference type="Gene3D" id="2.30.30.90">
    <property type="match status" value="1"/>
</dbReference>
<dbReference type="InterPro" id="IPR036390">
    <property type="entry name" value="WH_DNA-bd_sf"/>
</dbReference>
<feature type="domain" description="HTH dtxR-type" evidence="7">
    <location>
        <begin position="1"/>
        <end position="63"/>
    </location>
</feature>
<dbReference type="GO" id="GO:0003677">
    <property type="term" value="F:DNA binding"/>
    <property type="evidence" value="ECO:0007669"/>
    <property type="project" value="UniProtKB-KW"/>
</dbReference>
<dbReference type="RefSeq" id="WP_026814424.1">
    <property type="nucleotide sequence ID" value="NZ_BMWP01000029.1"/>
</dbReference>
<dbReference type="InterPro" id="IPR050536">
    <property type="entry name" value="DtxR_MntR_Metal-Reg"/>
</dbReference>
<evidence type="ECO:0000256" key="3">
    <source>
        <dbReference type="ARBA" id="ARBA00023015"/>
    </source>
</evidence>
<name>A0A918J4D2_9FLAO</name>
<dbReference type="GO" id="GO:0046983">
    <property type="term" value="F:protein dimerization activity"/>
    <property type="evidence" value="ECO:0007669"/>
    <property type="project" value="InterPro"/>
</dbReference>
<comment type="similarity">
    <text evidence="1">Belongs to the DtxR/MntR family.</text>
</comment>
<evidence type="ECO:0000256" key="2">
    <source>
        <dbReference type="ARBA" id="ARBA00022386"/>
    </source>
</evidence>
<dbReference type="EMBL" id="BMWP01000029">
    <property type="protein sequence ID" value="GGW46263.1"/>
    <property type="molecule type" value="Genomic_DNA"/>
</dbReference>
<dbReference type="AlphaFoldDB" id="A0A918J4D2"/>
<dbReference type="InterPro" id="IPR036421">
    <property type="entry name" value="Fe_dep_repressor_sf"/>
</dbReference>
<evidence type="ECO:0000259" key="7">
    <source>
        <dbReference type="PROSITE" id="PS50944"/>
    </source>
</evidence>
<keyword evidence="5" id="KW-0804">Transcription</keyword>
<protein>
    <recommendedName>
        <fullName evidence="2">Transcriptional regulator MntR</fullName>
    </recommendedName>
</protein>
<dbReference type="Pfam" id="PF02742">
    <property type="entry name" value="Fe_dep_repr_C"/>
    <property type="match status" value="1"/>
</dbReference>
<dbReference type="GO" id="GO:0046914">
    <property type="term" value="F:transition metal ion binding"/>
    <property type="evidence" value="ECO:0007669"/>
    <property type="project" value="InterPro"/>
</dbReference>
<accession>A0A918J4D2</accession>
<evidence type="ECO:0000256" key="4">
    <source>
        <dbReference type="ARBA" id="ARBA00023125"/>
    </source>
</evidence>
<dbReference type="PROSITE" id="PS50944">
    <property type="entry name" value="HTH_DTXR"/>
    <property type="match status" value="1"/>
</dbReference>
<dbReference type="SUPFAM" id="SSF47979">
    <property type="entry name" value="Iron-dependent repressor protein, dimerization domain"/>
    <property type="match status" value="1"/>
</dbReference>
<dbReference type="SMART" id="SM00529">
    <property type="entry name" value="HTH_DTXR"/>
    <property type="match status" value="1"/>
</dbReference>
<dbReference type="Pfam" id="PF01325">
    <property type="entry name" value="Fe_dep_repress"/>
    <property type="match status" value="1"/>
</dbReference>
<dbReference type="InterPro" id="IPR022687">
    <property type="entry name" value="HTH_DTXR"/>
</dbReference>